<keyword evidence="4" id="KW-1134">Transmembrane beta strand</keyword>
<feature type="domain" description="TamA POTRA" evidence="13">
    <location>
        <begin position="25"/>
        <end position="100"/>
    </location>
</feature>
<evidence type="ECO:0000256" key="6">
    <source>
        <dbReference type="ARBA" id="ARBA00022729"/>
    </source>
</evidence>
<proteinExistence type="inferred from homology"/>
<dbReference type="GO" id="GO:0009306">
    <property type="term" value="P:protein secretion"/>
    <property type="evidence" value="ECO:0007669"/>
    <property type="project" value="TreeGrafter"/>
</dbReference>
<evidence type="ECO:0000256" key="4">
    <source>
        <dbReference type="ARBA" id="ARBA00022452"/>
    </source>
</evidence>
<dbReference type="GO" id="GO:0009279">
    <property type="term" value="C:cell outer membrane"/>
    <property type="evidence" value="ECO:0007669"/>
    <property type="project" value="UniProtKB-SubCell"/>
</dbReference>
<evidence type="ECO:0000256" key="2">
    <source>
        <dbReference type="ARBA" id="ARBA00010248"/>
    </source>
</evidence>
<dbReference type="EMBL" id="CP001339">
    <property type="protein sequence ID" value="ACL71546.1"/>
    <property type="molecule type" value="Genomic_DNA"/>
</dbReference>
<keyword evidence="15" id="KW-1185">Reference proteome</keyword>
<evidence type="ECO:0000259" key="13">
    <source>
        <dbReference type="Pfam" id="PF17243"/>
    </source>
</evidence>
<dbReference type="InterPro" id="IPR039910">
    <property type="entry name" value="D15-like"/>
</dbReference>
<reference evidence="14 15" key="1">
    <citation type="journal article" date="2011" name="Stand. Genomic Sci.">
        <title>Complete genome sequence of 'Thioalkalivibrio sulfidophilus' HL-EbGr7.</title>
        <authorList>
            <person name="Muyzer G."/>
            <person name="Sorokin D.Y."/>
            <person name="Mavromatis K."/>
            <person name="Lapidus A."/>
            <person name="Clum A."/>
            <person name="Ivanova N."/>
            <person name="Pati A."/>
            <person name="d'Haeseleer P."/>
            <person name="Woyke T."/>
            <person name="Kyrpides N.C."/>
        </authorList>
    </citation>
    <scope>NUCLEOTIDE SEQUENCE [LARGE SCALE GENOMIC DNA]</scope>
    <source>
        <strain evidence="14 15">HL-EbGR7</strain>
    </source>
</reference>
<organism evidence="14 15">
    <name type="scientific">Thioalkalivibrio sulfidiphilus (strain HL-EbGR7)</name>
    <dbReference type="NCBI Taxonomy" id="396588"/>
    <lineage>
        <taxon>Bacteria</taxon>
        <taxon>Pseudomonadati</taxon>
        <taxon>Pseudomonadota</taxon>
        <taxon>Gammaproteobacteria</taxon>
        <taxon>Chromatiales</taxon>
        <taxon>Ectothiorhodospiraceae</taxon>
        <taxon>Thioalkalivibrio</taxon>
    </lineage>
</organism>
<dbReference type="InterPro" id="IPR000184">
    <property type="entry name" value="Bac_surfAg_D15"/>
</dbReference>
<dbReference type="Gene3D" id="3.10.20.310">
    <property type="entry name" value="membrane protein fhac"/>
    <property type="match status" value="3"/>
</dbReference>
<evidence type="ECO:0000256" key="1">
    <source>
        <dbReference type="ARBA" id="ARBA00004442"/>
    </source>
</evidence>
<dbReference type="InterPro" id="IPR035243">
    <property type="entry name" value="TamA_POTRA_Dom_1"/>
</dbReference>
<keyword evidence="6 11" id="KW-0732">Signal</keyword>
<dbReference type="HOGENOM" id="CLU_018618_1_0_6"/>
<dbReference type="GO" id="GO:0097347">
    <property type="term" value="C:TAM protein secretion complex"/>
    <property type="evidence" value="ECO:0007669"/>
    <property type="project" value="TreeGrafter"/>
</dbReference>
<dbReference type="Gene3D" id="2.40.160.50">
    <property type="entry name" value="membrane protein fhac: a member of the omp85/tpsb transporter family"/>
    <property type="match status" value="1"/>
</dbReference>
<feature type="domain" description="Bacterial surface antigen (D15)" evidence="12">
    <location>
        <begin position="295"/>
        <end position="570"/>
    </location>
</feature>
<evidence type="ECO:0000256" key="9">
    <source>
        <dbReference type="ARBA" id="ARBA00033063"/>
    </source>
</evidence>
<dbReference type="STRING" id="396588.Tgr7_0448"/>
<keyword evidence="8" id="KW-0998">Cell outer membrane</keyword>
<dbReference type="Pfam" id="PF17243">
    <property type="entry name" value="POTRA_TamA_1"/>
    <property type="match status" value="1"/>
</dbReference>
<dbReference type="PANTHER" id="PTHR12815:SF47">
    <property type="entry name" value="TRANSLOCATION AND ASSEMBLY MODULE SUBUNIT TAMA"/>
    <property type="match status" value="1"/>
</dbReference>
<accession>B8GL28</accession>
<comment type="similarity">
    <text evidence="2">Belongs to the TamA family.</text>
</comment>
<evidence type="ECO:0000313" key="14">
    <source>
        <dbReference type="EMBL" id="ACL71546.1"/>
    </source>
</evidence>
<dbReference type="AlphaFoldDB" id="B8GL28"/>
<evidence type="ECO:0000313" key="15">
    <source>
        <dbReference type="Proteomes" id="UP000002383"/>
    </source>
</evidence>
<protein>
    <recommendedName>
        <fullName evidence="3">Translocation and assembly module subunit TamA</fullName>
    </recommendedName>
    <alternativeName>
        <fullName evidence="9">Autotransporter assembly factor TamA</fullName>
    </alternativeName>
</protein>
<evidence type="ECO:0000256" key="8">
    <source>
        <dbReference type="ARBA" id="ARBA00023237"/>
    </source>
</evidence>
<feature type="chain" id="PRO_5002872981" description="Translocation and assembly module subunit TamA" evidence="11">
    <location>
        <begin position="21"/>
        <end position="573"/>
    </location>
</feature>
<keyword evidence="5" id="KW-0812">Transmembrane</keyword>
<feature type="signal peptide" evidence="11">
    <location>
        <begin position="1"/>
        <end position="20"/>
    </location>
</feature>
<dbReference type="PANTHER" id="PTHR12815">
    <property type="entry name" value="SORTING AND ASSEMBLY MACHINERY SAMM50 PROTEIN FAMILY MEMBER"/>
    <property type="match status" value="1"/>
</dbReference>
<dbReference type="eggNOG" id="COG0729">
    <property type="taxonomic scope" value="Bacteria"/>
</dbReference>
<evidence type="ECO:0000256" key="10">
    <source>
        <dbReference type="ARBA" id="ARBA00093548"/>
    </source>
</evidence>
<evidence type="ECO:0000256" key="7">
    <source>
        <dbReference type="ARBA" id="ARBA00023136"/>
    </source>
</evidence>
<sequence precursor="true">MRRLAAALLLACLPLGTAQAQSPRLNITGVGAELEDNIRVHLSIAREDCELPAWRERPLLRRANEETREALRALGYYRPELEMDFRRTEDCWTLEVRVQPGEPVRVRTVEVTLDGEAGEDPAFRALLADAPMKPGDVLRHDRYEQLRNSLTRLAADRGYLDNRIITRELRVHAGEGVADAVIHMDSGVRYRFGTITIEQDILKPEFVDKFLPFEEGEPYDSVRLIDLQQALVDGNYFSDVRVRTETEARADGAVPIRVELTPRPRHAYLAGIGASTDIGPRLRLGYEHRYANRSGHRYNTELELSPVRSGVGFNYEIPLDEPARERINLMARYQTEDTDTVRSDLYGLGVSHTRQHDSGWLETRSLVYEREDYTVAGITDRSDLLMPGLSFSRVRADHPVFPRRGWRLYGGVRGAHDSVISSVSFVQFNGRAKLITPFGPGRLITRAEGGATQADLVTELPSSVRFFAGGDNSVRGYGYQRLGPTNADGEVIGGRHLLTGSVEYEIPLFGKWSAAAFVDSGNAYDAIDDFDPKTGVGLGIRWRSPIGPIRVDIAHPVDGDENFRLHLTMGADL</sequence>
<dbReference type="Proteomes" id="UP000002383">
    <property type="component" value="Chromosome"/>
</dbReference>
<comment type="subcellular location">
    <subcellularLocation>
        <location evidence="1">Cell outer membrane</location>
    </subcellularLocation>
</comment>
<evidence type="ECO:0000259" key="12">
    <source>
        <dbReference type="Pfam" id="PF01103"/>
    </source>
</evidence>
<keyword evidence="7" id="KW-0472">Membrane</keyword>
<evidence type="ECO:0000256" key="5">
    <source>
        <dbReference type="ARBA" id="ARBA00022692"/>
    </source>
</evidence>
<evidence type="ECO:0000256" key="3">
    <source>
        <dbReference type="ARBA" id="ARBA00015419"/>
    </source>
</evidence>
<gene>
    <name evidence="14" type="ordered locus">Tgr7_0448</name>
</gene>
<evidence type="ECO:0000256" key="11">
    <source>
        <dbReference type="SAM" id="SignalP"/>
    </source>
</evidence>
<dbReference type="Pfam" id="PF01103">
    <property type="entry name" value="Omp85"/>
    <property type="match status" value="1"/>
</dbReference>
<name>B8GL28_THISH</name>
<dbReference type="KEGG" id="tgr:Tgr7_0448"/>
<dbReference type="RefSeq" id="WP_012637035.1">
    <property type="nucleotide sequence ID" value="NC_011901.1"/>
</dbReference>
<comment type="subunit">
    <text evidence="10">Interacts with TamB to form the translocation and assembly module (TAM).</text>
</comment>